<protein>
    <submittedName>
        <fullName evidence="1">Uncharacterized protein</fullName>
    </submittedName>
</protein>
<gene>
    <name evidence="1" type="ORF">TRIUR3_17700</name>
</gene>
<proteinExistence type="predicted"/>
<name>M8AG24_TRIUA</name>
<evidence type="ECO:0000313" key="1">
    <source>
        <dbReference type="EMBL" id="EMS63825.1"/>
    </source>
</evidence>
<accession>M8AG24</accession>
<organism evidence="1">
    <name type="scientific">Triticum urartu</name>
    <name type="common">Red wild einkorn</name>
    <name type="synonym">Crithodium urartu</name>
    <dbReference type="NCBI Taxonomy" id="4572"/>
    <lineage>
        <taxon>Eukaryota</taxon>
        <taxon>Viridiplantae</taxon>
        <taxon>Streptophyta</taxon>
        <taxon>Embryophyta</taxon>
        <taxon>Tracheophyta</taxon>
        <taxon>Spermatophyta</taxon>
        <taxon>Magnoliopsida</taxon>
        <taxon>Liliopsida</taxon>
        <taxon>Poales</taxon>
        <taxon>Poaceae</taxon>
        <taxon>BOP clade</taxon>
        <taxon>Pooideae</taxon>
        <taxon>Triticodae</taxon>
        <taxon>Triticeae</taxon>
        <taxon>Triticinae</taxon>
        <taxon>Triticum</taxon>
    </lineage>
</organism>
<sequence>MDCSTLSNHLISIFRKLLHDAWLYFRAPSCVVLEFLVATGKVTFDLSEVLFYWSKT</sequence>
<reference evidence="1" key="1">
    <citation type="journal article" date="2013" name="Nature">
        <title>Draft genome of the wheat A-genome progenitor Triticum urartu.</title>
        <authorList>
            <person name="Ling H.Q."/>
            <person name="Zhao S."/>
            <person name="Liu D."/>
            <person name="Wang J."/>
            <person name="Sun H."/>
            <person name="Zhang C."/>
            <person name="Fan H."/>
            <person name="Li D."/>
            <person name="Dong L."/>
            <person name="Tao Y."/>
            <person name="Gao C."/>
            <person name="Wu H."/>
            <person name="Li Y."/>
            <person name="Cui Y."/>
            <person name="Guo X."/>
            <person name="Zheng S."/>
            <person name="Wang B."/>
            <person name="Yu K."/>
            <person name="Liang Q."/>
            <person name="Yang W."/>
            <person name="Lou X."/>
            <person name="Chen J."/>
            <person name="Feng M."/>
            <person name="Jian J."/>
            <person name="Zhang X."/>
            <person name="Luo G."/>
            <person name="Jiang Y."/>
            <person name="Liu J."/>
            <person name="Wang Z."/>
            <person name="Sha Y."/>
            <person name="Zhang B."/>
            <person name="Wu H."/>
            <person name="Tang D."/>
            <person name="Shen Q."/>
            <person name="Xue P."/>
            <person name="Zou S."/>
            <person name="Wang X."/>
            <person name="Liu X."/>
            <person name="Wang F."/>
            <person name="Yang Y."/>
            <person name="An X."/>
            <person name="Dong Z."/>
            <person name="Zhang K."/>
            <person name="Zhang X."/>
            <person name="Luo M.C."/>
            <person name="Dvorak J."/>
            <person name="Tong Y."/>
            <person name="Wang J."/>
            <person name="Yang H."/>
            <person name="Li Z."/>
            <person name="Wang D."/>
            <person name="Zhang A."/>
            <person name="Wang J."/>
        </authorList>
    </citation>
    <scope>NUCLEOTIDE SEQUENCE</scope>
</reference>
<dbReference type="AlphaFoldDB" id="M8AG24"/>
<dbReference type="EMBL" id="KD064265">
    <property type="protein sequence ID" value="EMS63825.1"/>
    <property type="molecule type" value="Genomic_DNA"/>
</dbReference>